<dbReference type="Proteomes" id="UP000030460">
    <property type="component" value="Unassembled WGS sequence"/>
</dbReference>
<feature type="domain" description="AB hydrolase-1" evidence="2">
    <location>
        <begin position="97"/>
        <end position="309"/>
    </location>
</feature>
<evidence type="ECO:0000259" key="2">
    <source>
        <dbReference type="Pfam" id="PF12697"/>
    </source>
</evidence>
<dbReference type="OrthoDB" id="9799989at2"/>
<dbReference type="EMBL" id="JTDB02000001">
    <property type="protein sequence ID" value="NLP60294.1"/>
    <property type="molecule type" value="Genomic_DNA"/>
</dbReference>
<evidence type="ECO:0000313" key="4">
    <source>
        <dbReference type="Proteomes" id="UP000030460"/>
    </source>
</evidence>
<organism evidence="3 4">
    <name type="scientific">Paraburkholderia sacchari</name>
    <dbReference type="NCBI Taxonomy" id="159450"/>
    <lineage>
        <taxon>Bacteria</taxon>
        <taxon>Pseudomonadati</taxon>
        <taxon>Pseudomonadota</taxon>
        <taxon>Betaproteobacteria</taxon>
        <taxon>Burkholderiales</taxon>
        <taxon>Burkholderiaceae</taxon>
        <taxon>Paraburkholderia</taxon>
    </lineage>
</organism>
<accession>A0A8T6Z7W3</accession>
<reference evidence="3" key="1">
    <citation type="journal article" date="2015" name="Genome Announc.">
        <title>Draft Genome Sequence of the Polyhydroxyalkanoate-Producing Bacterium Burkholderia sacchari LMG 19450 Isolated from Brazilian Sugarcane Plantation Soil.</title>
        <authorList>
            <person name="Alexandrino P.M."/>
            <person name="Mendonca T.T."/>
            <person name="Guaman Bautista L.P."/>
            <person name="Cherix J."/>
            <person name="Lozano-Sakalauskas G.C."/>
            <person name="Fujita A."/>
            <person name="Ramos Filho E."/>
            <person name="Long P."/>
            <person name="Padilla G."/>
            <person name="Taciro M.K."/>
            <person name="Gomez J.G."/>
            <person name="Silva L.F."/>
        </authorList>
    </citation>
    <scope>NUCLEOTIDE SEQUENCE</scope>
    <source>
        <strain evidence="3">LMG 19450</strain>
    </source>
</reference>
<evidence type="ECO:0000313" key="3">
    <source>
        <dbReference type="EMBL" id="NLP60294.1"/>
    </source>
</evidence>
<gene>
    <name evidence="3" type="ORF">NH14_003855</name>
</gene>
<dbReference type="PANTHER" id="PTHR43194">
    <property type="entry name" value="HYDROLASE ALPHA/BETA FOLD FAMILY"/>
    <property type="match status" value="1"/>
</dbReference>
<dbReference type="InterPro" id="IPR050228">
    <property type="entry name" value="Carboxylesterase_BioH"/>
</dbReference>
<keyword evidence="3" id="KW-0378">Hydrolase</keyword>
<proteinExistence type="predicted"/>
<dbReference type="Pfam" id="PF12697">
    <property type="entry name" value="Abhydrolase_6"/>
    <property type="match status" value="1"/>
</dbReference>
<dbReference type="Gene3D" id="3.40.50.1820">
    <property type="entry name" value="alpha/beta hydrolase"/>
    <property type="match status" value="1"/>
</dbReference>
<dbReference type="GO" id="GO:0016787">
    <property type="term" value="F:hydrolase activity"/>
    <property type="evidence" value="ECO:0007669"/>
    <property type="project" value="UniProtKB-KW"/>
</dbReference>
<dbReference type="SUPFAM" id="SSF53474">
    <property type="entry name" value="alpha/beta-Hydrolases"/>
    <property type="match status" value="1"/>
</dbReference>
<name>A0A8T6Z7W3_9BURK</name>
<keyword evidence="4" id="KW-1185">Reference proteome</keyword>
<evidence type="ECO:0000256" key="1">
    <source>
        <dbReference type="SAM" id="MobiDB-lite"/>
    </source>
</evidence>
<protein>
    <submittedName>
        <fullName evidence="3">Alpha/beta hydrolase</fullName>
    </submittedName>
</protein>
<reference evidence="3" key="2">
    <citation type="submission" date="2020-04" db="EMBL/GenBank/DDBJ databases">
        <authorList>
            <person name="Alexandrino P."/>
            <person name="Mendonca T."/>
            <person name="Guaman L."/>
            <person name="Cherix J."/>
            <person name="Lozano-Sakalauskas G."/>
            <person name="Fujita A."/>
            <person name="Filho E.R."/>
            <person name="Long P."/>
            <person name="Padilla G."/>
            <person name="Taciro M.K."/>
            <person name="Gomez J.G."/>
            <person name="Silva L.F."/>
            <person name="Torres M."/>
        </authorList>
    </citation>
    <scope>NUCLEOTIDE SEQUENCE</scope>
    <source>
        <strain evidence="3">LMG 19450</strain>
    </source>
</reference>
<dbReference type="PANTHER" id="PTHR43194:SF5">
    <property type="entry name" value="PIMELOYL-[ACYL-CARRIER PROTEIN] METHYL ESTER ESTERASE"/>
    <property type="match status" value="1"/>
</dbReference>
<feature type="region of interest" description="Disordered" evidence="1">
    <location>
        <begin position="1"/>
        <end position="23"/>
    </location>
</feature>
<dbReference type="InterPro" id="IPR029058">
    <property type="entry name" value="AB_hydrolase_fold"/>
</dbReference>
<comment type="caution">
    <text evidence="3">The sequence shown here is derived from an EMBL/GenBank/DDBJ whole genome shotgun (WGS) entry which is preliminary data.</text>
</comment>
<dbReference type="AlphaFoldDB" id="A0A8T6Z7W3"/>
<sequence>MLRHAHAHVSCCRPSPSPSQETPTVPTAFYVSASACAIMLAWSGAQWRRLKRTPAIDDSSSRRGIEAASVQAGPYRMFFRFARPASRPARQPAPPPVVLVHGLVVSSRYMEPLAQILARDFDVFAPDLPGFGESRLARSRDALSVPELADALRLWLAACEIECATFVGNSFGCQVLADFASRYPRAVARLVLPAPTPDPRAPSLREQAWRAFVNGRREQPRSPAAVGRIDYAKAGLWRAFATMRMLVRDPFSERLARTAAPTLVVAGTRDPVSPPDWAAHVAQQIPHASLTTIEGGTHTLNYAYPHAFAFAIAPFLQARPQAVQADECMKTQSSTQTQENQR</sequence>
<dbReference type="InterPro" id="IPR000073">
    <property type="entry name" value="AB_hydrolase_1"/>
</dbReference>
<dbReference type="PRINTS" id="PR00111">
    <property type="entry name" value="ABHYDROLASE"/>
</dbReference>